<dbReference type="Pfam" id="PF08651">
    <property type="entry name" value="DASH_Duo1"/>
    <property type="match status" value="1"/>
</dbReference>
<evidence type="ECO:0000256" key="14">
    <source>
        <dbReference type="ARBA" id="ARBA00023242"/>
    </source>
</evidence>
<proteinExistence type="inferred from homology"/>
<dbReference type="EMBL" id="KV454016">
    <property type="protein sequence ID" value="ODV94367.1"/>
    <property type="molecule type" value="Genomic_DNA"/>
</dbReference>
<evidence type="ECO:0000256" key="13">
    <source>
        <dbReference type="ARBA" id="ARBA00023212"/>
    </source>
</evidence>
<evidence type="ECO:0000256" key="17">
    <source>
        <dbReference type="ARBA" id="ARBA00044152"/>
    </source>
</evidence>
<evidence type="ECO:0000256" key="7">
    <source>
        <dbReference type="ARBA" id="ARBA00022618"/>
    </source>
</evidence>
<feature type="region of interest" description="Disordered" evidence="19">
    <location>
        <begin position="1"/>
        <end position="32"/>
    </location>
</feature>
<evidence type="ECO:0000256" key="4">
    <source>
        <dbReference type="ARBA" id="ARBA00005366"/>
    </source>
</evidence>
<dbReference type="GO" id="GO:0042729">
    <property type="term" value="C:DASH complex"/>
    <property type="evidence" value="ECO:0007669"/>
    <property type="project" value="InterPro"/>
</dbReference>
<keyword evidence="13" id="KW-0206">Cytoskeleton</keyword>
<evidence type="ECO:0000256" key="3">
    <source>
        <dbReference type="ARBA" id="ARBA00004629"/>
    </source>
</evidence>
<protein>
    <recommendedName>
        <fullName evidence="17">DASH complex subunit DUO1</fullName>
    </recommendedName>
    <alternativeName>
        <fullName evidence="18">Outer kinetochore protein DUO1</fullName>
    </alternativeName>
</protein>
<keyword evidence="7" id="KW-0132">Cell division</keyword>
<keyword evidence="12" id="KW-0175">Coiled coil</keyword>
<dbReference type="GO" id="GO:0000278">
    <property type="term" value="P:mitotic cell cycle"/>
    <property type="evidence" value="ECO:0007669"/>
    <property type="project" value="InterPro"/>
</dbReference>
<evidence type="ECO:0000256" key="2">
    <source>
        <dbReference type="ARBA" id="ARBA00004186"/>
    </source>
</evidence>
<reference evidence="21" key="1">
    <citation type="submission" date="2016-05" db="EMBL/GenBank/DDBJ databases">
        <title>Comparative genomics of biotechnologically important yeasts.</title>
        <authorList>
            <consortium name="DOE Joint Genome Institute"/>
            <person name="Riley R."/>
            <person name="Haridas S."/>
            <person name="Wolfe K.H."/>
            <person name="Lopes M.R."/>
            <person name="Hittinger C.T."/>
            <person name="Goker M."/>
            <person name="Salamov A."/>
            <person name="Wisecaver J."/>
            <person name="Long T.M."/>
            <person name="Aerts A.L."/>
            <person name="Barry K."/>
            <person name="Choi C."/>
            <person name="Clum A."/>
            <person name="Coughlan A.Y."/>
            <person name="Deshpande S."/>
            <person name="Douglass A.P."/>
            <person name="Hanson S.J."/>
            <person name="Klenk H.-P."/>
            <person name="Labutti K."/>
            <person name="Lapidus A."/>
            <person name="Lindquist E."/>
            <person name="Lipzen A."/>
            <person name="Meier-Kolthoff J.P."/>
            <person name="Ohm R.A."/>
            <person name="Otillar R.P."/>
            <person name="Pangilinan J."/>
            <person name="Peng Y."/>
            <person name="Rokas A."/>
            <person name="Rosa C.A."/>
            <person name="Scheuner C."/>
            <person name="Sibirny A.A."/>
            <person name="Slot J.C."/>
            <person name="Stielow J.B."/>
            <person name="Sun H."/>
            <person name="Kurtzman C.P."/>
            <person name="Blackwell M."/>
            <person name="Grigoriev I.V."/>
            <person name="Jeffries T.W."/>
        </authorList>
    </citation>
    <scope>NUCLEOTIDE SEQUENCE [LARGE SCALE GENOMIC DNA]</scope>
    <source>
        <strain evidence="21">NRRL Y-2460</strain>
    </source>
</reference>
<dbReference type="PANTHER" id="PTHR28216">
    <property type="entry name" value="DASH COMPLEX SUBUNIT DUO1"/>
    <property type="match status" value="1"/>
</dbReference>
<keyword evidence="6" id="KW-0963">Cytoplasm</keyword>
<comment type="subcellular location">
    <subcellularLocation>
        <location evidence="3">Chromosome</location>
        <location evidence="3">Centromere</location>
        <location evidence="3">Kinetochore</location>
    </subcellularLocation>
    <subcellularLocation>
        <location evidence="2">Cytoplasm</location>
        <location evidence="2">Cytoskeleton</location>
        <location evidence="2">Spindle</location>
    </subcellularLocation>
    <subcellularLocation>
        <location evidence="1">Nucleus</location>
    </subcellularLocation>
</comment>
<evidence type="ECO:0000313" key="20">
    <source>
        <dbReference type="EMBL" id="ODV94367.1"/>
    </source>
</evidence>
<evidence type="ECO:0000256" key="6">
    <source>
        <dbReference type="ARBA" id="ARBA00022490"/>
    </source>
</evidence>
<evidence type="ECO:0000256" key="8">
    <source>
        <dbReference type="ARBA" id="ARBA00022701"/>
    </source>
</evidence>
<keyword evidence="15" id="KW-0131">Cell cycle</keyword>
<name>A0A1E4TRK8_PACTA</name>
<organism evidence="20 21">
    <name type="scientific">Pachysolen tannophilus NRRL Y-2460</name>
    <dbReference type="NCBI Taxonomy" id="669874"/>
    <lineage>
        <taxon>Eukaryota</taxon>
        <taxon>Fungi</taxon>
        <taxon>Dikarya</taxon>
        <taxon>Ascomycota</taxon>
        <taxon>Saccharomycotina</taxon>
        <taxon>Pichiomycetes</taxon>
        <taxon>Pachysolenaceae</taxon>
        <taxon>Pachysolen</taxon>
    </lineage>
</organism>
<dbReference type="InterPro" id="IPR013960">
    <property type="entry name" value="DASH_Duo1"/>
</dbReference>
<keyword evidence="5" id="KW-0158">Chromosome</keyword>
<evidence type="ECO:0000256" key="15">
    <source>
        <dbReference type="ARBA" id="ARBA00023306"/>
    </source>
</evidence>
<keyword evidence="11" id="KW-0995">Kinetochore</keyword>
<keyword evidence="8" id="KW-0493">Microtubule</keyword>
<keyword evidence="10" id="KW-0159">Chromosome partition</keyword>
<evidence type="ECO:0000256" key="5">
    <source>
        <dbReference type="ARBA" id="ARBA00022454"/>
    </source>
</evidence>
<keyword evidence="21" id="KW-1185">Reference proteome</keyword>
<evidence type="ECO:0000256" key="11">
    <source>
        <dbReference type="ARBA" id="ARBA00022838"/>
    </source>
</evidence>
<feature type="region of interest" description="Disordered" evidence="19">
    <location>
        <begin position="160"/>
        <end position="192"/>
    </location>
</feature>
<keyword evidence="16" id="KW-0137">Centromere</keyword>
<evidence type="ECO:0000256" key="12">
    <source>
        <dbReference type="ARBA" id="ARBA00023054"/>
    </source>
</evidence>
<sequence length="192" mass="21990">MDNVDSGAGGQAEHQNQYQQQQQQQQQSSYTPQTNNIIHSLNDLQLGLTESQKILNNTKKLSLENELSNLININNTVSNLFESVDQSSTSLKNFINHTEQSNELLNLYIKILSQNSYTLDLIKNNKSWKGINEHNYYYDMKAQKVHELSERLNHLKARKAERHRKKNNKTGSINTTTTSGATSINKITTKKR</sequence>
<dbReference type="GO" id="GO:0051301">
    <property type="term" value="P:cell division"/>
    <property type="evidence" value="ECO:0007669"/>
    <property type="project" value="UniProtKB-KW"/>
</dbReference>
<feature type="compositionally biased region" description="Polar residues" evidence="19">
    <location>
        <begin position="169"/>
        <end position="192"/>
    </location>
</feature>
<evidence type="ECO:0000313" key="21">
    <source>
        <dbReference type="Proteomes" id="UP000094236"/>
    </source>
</evidence>
<gene>
    <name evidence="20" type="ORF">PACTADRAFT_4309</name>
</gene>
<evidence type="ECO:0000256" key="9">
    <source>
        <dbReference type="ARBA" id="ARBA00022776"/>
    </source>
</evidence>
<dbReference type="GO" id="GO:0005874">
    <property type="term" value="C:microtubule"/>
    <property type="evidence" value="ECO:0007669"/>
    <property type="project" value="UniProtKB-KW"/>
</dbReference>
<dbReference type="AlphaFoldDB" id="A0A1E4TRK8"/>
<evidence type="ECO:0000256" key="16">
    <source>
        <dbReference type="ARBA" id="ARBA00023328"/>
    </source>
</evidence>
<accession>A0A1E4TRK8</accession>
<dbReference type="PANTHER" id="PTHR28216:SF1">
    <property type="entry name" value="DASH COMPLEX SUBUNIT DUO1"/>
    <property type="match status" value="1"/>
</dbReference>
<comment type="similarity">
    <text evidence="4">Belongs to the DASH complex DUO1 family.</text>
</comment>
<dbReference type="GO" id="GO:0072686">
    <property type="term" value="C:mitotic spindle"/>
    <property type="evidence" value="ECO:0007669"/>
    <property type="project" value="InterPro"/>
</dbReference>
<dbReference type="Proteomes" id="UP000094236">
    <property type="component" value="Unassembled WGS sequence"/>
</dbReference>
<evidence type="ECO:0000256" key="1">
    <source>
        <dbReference type="ARBA" id="ARBA00004123"/>
    </source>
</evidence>
<keyword evidence="9" id="KW-0498">Mitosis</keyword>
<evidence type="ECO:0000256" key="19">
    <source>
        <dbReference type="SAM" id="MobiDB-lite"/>
    </source>
</evidence>
<feature type="compositionally biased region" description="Low complexity" evidence="19">
    <location>
        <begin position="15"/>
        <end position="32"/>
    </location>
</feature>
<dbReference type="OrthoDB" id="5599235at2759"/>
<keyword evidence="14" id="KW-0539">Nucleus</keyword>
<dbReference type="GO" id="GO:0007059">
    <property type="term" value="P:chromosome segregation"/>
    <property type="evidence" value="ECO:0007669"/>
    <property type="project" value="UniProtKB-KW"/>
</dbReference>
<evidence type="ECO:0000256" key="18">
    <source>
        <dbReference type="ARBA" id="ARBA00044358"/>
    </source>
</evidence>
<evidence type="ECO:0000256" key="10">
    <source>
        <dbReference type="ARBA" id="ARBA00022829"/>
    </source>
</evidence>